<dbReference type="AlphaFoldDB" id="A0A3E0UDD6"/>
<dbReference type="Proteomes" id="UP000256999">
    <property type="component" value="Unassembled WGS sequence"/>
</dbReference>
<sequence>MSTTINFLANAAQELGKLNELEIVVADWGSDEKLVHALSLSQAGAQITRFIYVSQEITSRYKSNALPGNIGANIALRRAKGKLVSISGAEILVPARALEALFKQAEKSDYQQRLIVCGRFRLPAQWVLAQPCVLEWQGYLERNSWQLAKEPGRGSFLTGNAGLFVFPQEMLHESTGLFEALDPYWGWNDVEYTMRALSRYQSVDLHSEGVTVFDMEHFHFAGTRNTVMKKIAPRLLSQSFNANGNDWGAGLVELECSKAEPKVVSNGATVVSKNELEKLLPEIELSRFQSFFTWFCDYVEEELSVGEIHHLVSVFNIVKNRNILRFKEFGCTNGFSYYLMHFLFEHLNSVGADHWLSGGGEWGPDHMVYNLTTPGMGHKGQAVLVNHSLEADNRLASKLVGANGLVIFRTDSAVEWSAIENEVYAELANHDLILIGECAEKIIESLKKQLPSLSKVSCGDLHYFSHEPIALAELEKNVELIPHLNQLAHNSSNWGEHSAEVLMEEIAKLDTQEIVLWYFDEAQFRLIWPHVENNVVAVINSSKHAAPVEIVDKLISQDKLSIYDHIKVIRLN</sequence>
<dbReference type="SUPFAM" id="SSF53448">
    <property type="entry name" value="Nucleotide-diphospho-sugar transferases"/>
    <property type="match status" value="1"/>
</dbReference>
<accession>A0A3E0UDD6</accession>
<reference evidence="1 2" key="1">
    <citation type="submission" date="2018-08" db="EMBL/GenBank/DDBJ databases">
        <title>Thalassotalea euphylliae genome.</title>
        <authorList>
            <person name="Summers S."/>
            <person name="Rice S.A."/>
            <person name="Freckelton M.L."/>
            <person name="Nedved B.T."/>
            <person name="Hadfield M.G."/>
        </authorList>
    </citation>
    <scope>NUCLEOTIDE SEQUENCE [LARGE SCALE GENOMIC DNA]</scope>
    <source>
        <strain evidence="1 2">H2</strain>
    </source>
</reference>
<name>A0A3E0UDD6_9GAMM</name>
<organism evidence="1 2">
    <name type="scientific">Thalassotalea euphylliae</name>
    <dbReference type="NCBI Taxonomy" id="1655234"/>
    <lineage>
        <taxon>Bacteria</taxon>
        <taxon>Pseudomonadati</taxon>
        <taxon>Pseudomonadota</taxon>
        <taxon>Gammaproteobacteria</taxon>
        <taxon>Alteromonadales</taxon>
        <taxon>Colwelliaceae</taxon>
        <taxon>Thalassotalea</taxon>
    </lineage>
</organism>
<dbReference type="EMBL" id="QUOV01000001">
    <property type="protein sequence ID" value="REL34840.1"/>
    <property type="molecule type" value="Genomic_DNA"/>
</dbReference>
<evidence type="ECO:0008006" key="3">
    <source>
        <dbReference type="Google" id="ProtNLM"/>
    </source>
</evidence>
<proteinExistence type="predicted"/>
<gene>
    <name evidence="1" type="ORF">DXX92_05395</name>
</gene>
<dbReference type="InterPro" id="IPR029044">
    <property type="entry name" value="Nucleotide-diphossugar_trans"/>
</dbReference>
<protein>
    <recommendedName>
        <fullName evidence="3">Glycosyltransferase</fullName>
    </recommendedName>
</protein>
<comment type="caution">
    <text evidence="1">The sequence shown here is derived from an EMBL/GenBank/DDBJ whole genome shotgun (WGS) entry which is preliminary data.</text>
</comment>
<dbReference type="Gene3D" id="3.90.550.10">
    <property type="entry name" value="Spore Coat Polysaccharide Biosynthesis Protein SpsA, Chain A"/>
    <property type="match status" value="1"/>
</dbReference>
<evidence type="ECO:0000313" key="2">
    <source>
        <dbReference type="Proteomes" id="UP000256999"/>
    </source>
</evidence>
<evidence type="ECO:0000313" key="1">
    <source>
        <dbReference type="EMBL" id="REL34840.1"/>
    </source>
</evidence>